<feature type="chain" id="PRO_5019078795" evidence="1">
    <location>
        <begin position="23"/>
        <end position="641"/>
    </location>
</feature>
<dbReference type="AlphaFoldDB" id="A0A444JT29"/>
<dbReference type="Gene3D" id="2.60.40.3140">
    <property type="match status" value="1"/>
</dbReference>
<evidence type="ECO:0000256" key="1">
    <source>
        <dbReference type="SAM" id="SignalP"/>
    </source>
</evidence>
<dbReference type="SUPFAM" id="SSF54001">
    <property type="entry name" value="Cysteine proteinases"/>
    <property type="match status" value="1"/>
</dbReference>
<dbReference type="RefSeq" id="WP_128783379.1">
    <property type="nucleotide sequence ID" value="NZ_RJLM01000002.1"/>
</dbReference>
<proteinExistence type="predicted"/>
<dbReference type="Pfam" id="PF12969">
    <property type="entry name" value="DUF3857"/>
    <property type="match status" value="1"/>
</dbReference>
<feature type="signal peptide" evidence="1">
    <location>
        <begin position="1"/>
        <end position="22"/>
    </location>
</feature>
<feature type="domain" description="DUF3857" evidence="3">
    <location>
        <begin position="82"/>
        <end position="204"/>
    </location>
</feature>
<organism evidence="4 5">
    <name type="scientific">Photobacterium chitinilyticum</name>
    <dbReference type="NCBI Taxonomy" id="2485123"/>
    <lineage>
        <taxon>Bacteria</taxon>
        <taxon>Pseudomonadati</taxon>
        <taxon>Pseudomonadota</taxon>
        <taxon>Gammaproteobacteria</taxon>
        <taxon>Vibrionales</taxon>
        <taxon>Vibrionaceae</taxon>
        <taxon>Photobacterium</taxon>
    </lineage>
</organism>
<gene>
    <name evidence="4" type="ORF">EDI28_08430</name>
</gene>
<reference evidence="4 5" key="1">
    <citation type="submission" date="2018-11" db="EMBL/GenBank/DDBJ databases">
        <title>Photobacterium sp. BEI247 sp. nov., a marine bacterium isolated from Yongle Blue Hole in the South China Sea.</title>
        <authorList>
            <person name="Wang X."/>
        </authorList>
    </citation>
    <scope>NUCLEOTIDE SEQUENCE [LARGE SCALE GENOMIC DNA]</scope>
    <source>
        <strain evidence="5">BEI247</strain>
    </source>
</reference>
<dbReference type="InterPro" id="IPR024618">
    <property type="entry name" value="DUF3857"/>
</dbReference>
<protein>
    <submittedName>
        <fullName evidence="4">DUF3857 domain-containing protein</fullName>
    </submittedName>
</protein>
<keyword evidence="5" id="KW-1185">Reference proteome</keyword>
<dbReference type="EMBL" id="RJLM01000002">
    <property type="protein sequence ID" value="RWX56292.1"/>
    <property type="molecule type" value="Genomic_DNA"/>
</dbReference>
<dbReference type="Gene3D" id="3.10.620.30">
    <property type="match status" value="1"/>
</dbReference>
<evidence type="ECO:0000313" key="4">
    <source>
        <dbReference type="EMBL" id="RWX56292.1"/>
    </source>
</evidence>
<feature type="domain" description="Transglutaminase-like" evidence="2">
    <location>
        <begin position="272"/>
        <end position="349"/>
    </location>
</feature>
<dbReference type="Proteomes" id="UP000287563">
    <property type="component" value="Unassembled WGS sequence"/>
</dbReference>
<keyword evidence="1" id="KW-0732">Signal</keyword>
<dbReference type="InterPro" id="IPR002931">
    <property type="entry name" value="Transglutaminase-like"/>
</dbReference>
<evidence type="ECO:0000313" key="5">
    <source>
        <dbReference type="Proteomes" id="UP000287563"/>
    </source>
</evidence>
<dbReference type="InterPro" id="IPR038765">
    <property type="entry name" value="Papain-like_cys_pep_sf"/>
</dbReference>
<sequence>MRVFLRLCISLIGFSCIISAHASKGIDWQLTESGDLFDIARTYQKQAELPDEVTLILQANDVHVADNHVTEHVKKIWFYPNARDVENDGDHSIYYNEKIERLTLLSIASMNSLGEVKSMDPSVIQVLDTDNSRSFSDSKKVVLTIPGLAGGSLSIIEYKLIRDLSKQESDWSKIHFTQWGYPADQFNLSINWPASKQLFWSSNSSDVMCKAEENQLLCSGSDIPAFKNDNNIYWRDHIGQIAIGELQNWQQVIDTSKDAMNKALSDTTGADELVQSITADSPSIDEKISKIHEFVARDIRYVSISELGHTITPHDVASVIKNRYGDCKDKSMLLNELLRRIGINSYPVLVATDRSAPEELLIPTLGYFNHVVICFDRQSQQHCLDATNQDTYWLYTPSWIQNTVTLPLVNSKQPSILANSLYRWQLNASTQITFNRDGGQSEDQKRQFIGEYASSMKNILLSRTEEERETWLTNQYHDKVTSLSEPEFDVINLSEMAPQLVINSRAKIKPFLDSSANLEYEENDAWLIDELNSMRLQNKHYDEHFTGLKLHTEYLYDTKGIWKITRTPPVLNFKYNFGSLRRQIELTPSKKLIVTTDIEIPEQQIKKNQLEAFNRFLDLLKQESMIRFNGLLLKTSHKSKT</sequence>
<dbReference type="OrthoDB" id="8595007at2"/>
<dbReference type="Pfam" id="PF01841">
    <property type="entry name" value="Transglut_core"/>
    <property type="match status" value="1"/>
</dbReference>
<evidence type="ECO:0000259" key="3">
    <source>
        <dbReference type="Pfam" id="PF12969"/>
    </source>
</evidence>
<evidence type="ECO:0000259" key="2">
    <source>
        <dbReference type="Pfam" id="PF01841"/>
    </source>
</evidence>
<name>A0A444JT29_9GAMM</name>
<accession>A0A444JT29</accession>
<comment type="caution">
    <text evidence="4">The sequence shown here is derived from an EMBL/GenBank/DDBJ whole genome shotgun (WGS) entry which is preliminary data.</text>
</comment>